<dbReference type="GO" id="GO:0016020">
    <property type="term" value="C:membrane"/>
    <property type="evidence" value="ECO:0007669"/>
    <property type="project" value="UniProtKB-SubCell"/>
</dbReference>
<dbReference type="GO" id="GO:0003954">
    <property type="term" value="F:NADH dehydrogenase activity"/>
    <property type="evidence" value="ECO:0007669"/>
    <property type="project" value="TreeGrafter"/>
</dbReference>
<dbReference type="InterPro" id="IPR003918">
    <property type="entry name" value="NADH_UbQ_OxRdtase"/>
</dbReference>
<dbReference type="InterPro" id="IPR000260">
    <property type="entry name" value="NADH4_N"/>
</dbReference>
<evidence type="ECO:0000256" key="7">
    <source>
        <dbReference type="ARBA" id="ARBA00023136"/>
    </source>
</evidence>
<dbReference type="Proteomes" id="UP000232163">
    <property type="component" value="Unassembled WGS sequence"/>
</dbReference>
<evidence type="ECO:0000256" key="9">
    <source>
        <dbReference type="SAM" id="Phobius"/>
    </source>
</evidence>
<dbReference type="AlphaFoldDB" id="A0A2N9W481"/>
<evidence type="ECO:0000256" key="6">
    <source>
        <dbReference type="ARBA" id="ARBA00023027"/>
    </source>
</evidence>
<dbReference type="PRINTS" id="PR01437">
    <property type="entry name" value="NUOXDRDTASE4"/>
</dbReference>
<keyword evidence="13" id="KW-1185">Reference proteome</keyword>
<comment type="similarity">
    <text evidence="2">Belongs to the complex I subunit 4 family.</text>
</comment>
<gene>
    <name evidence="12" type="ORF">B5P45_01755</name>
</gene>
<feature type="transmembrane region" description="Helical" evidence="9">
    <location>
        <begin position="334"/>
        <end position="352"/>
    </location>
</feature>
<feature type="transmembrane region" description="Helical" evidence="9">
    <location>
        <begin position="211"/>
        <end position="233"/>
    </location>
</feature>
<sequence length="501" mass="55666">MTDWPILSTVTFLPLVGAFLLLMIRDDSESARRNIRNVTLWTTIITFLLSLLIWYYFDNGQAGFQFVEKAAWLDSGISYHMGVDGISMLFVILTTFLMPLCILASWEAIQTRVKEYMIAFLVLETLMIGVFCALDIVLFYVFFEAVLVPMFIIIGVWGGKRRVYASFKFFLYTLLGSVLMLLAIMAMYWQAGTTDIPTLLAYKFPASLQTWLWLAFFASFAVKMPMWPVHTWLPDAHVEAPTAASAILAGILLKLGGYGFIRFSIPMFPIASADFAPLIYTLSIVAIIYTSLVALMQQDIKKLIAYSSVAHMGYVTMGIFAANEQGIQGAIFQMLSHGLVSSALFLCVGIVYDRTHTREIAAYGGLVNNMPKYAVVFMIFTMANVGLPGTSGFVGEFLTLLGVFRVNTWVALFAASGVIFSAAYALWLYRRVIFGSLDKESLKSLLDMSPREKAVIYPLAILTIFYGVYPMPVFDATASSVHALINQYNNALSSAATLALK</sequence>
<feature type="transmembrane region" description="Helical" evidence="9">
    <location>
        <begin position="406"/>
        <end position="429"/>
    </location>
</feature>
<accession>A0A2N9W481</accession>
<feature type="transmembrane region" description="Helical" evidence="9">
    <location>
        <begin position="373"/>
        <end position="394"/>
    </location>
</feature>
<protein>
    <submittedName>
        <fullName evidence="12">NADH-quinone oxidoreductase subunit M</fullName>
    </submittedName>
</protein>
<comment type="subcellular location">
    <subcellularLocation>
        <location evidence="1">Endomembrane system</location>
        <topology evidence="1">Multi-pass membrane protein</topology>
    </subcellularLocation>
    <subcellularLocation>
        <location evidence="8">Membrane</location>
        <topology evidence="8">Multi-pass membrane protein</topology>
    </subcellularLocation>
</comment>
<keyword evidence="5 9" id="KW-1133">Transmembrane helix</keyword>
<feature type="transmembrane region" description="Helical" evidence="9">
    <location>
        <begin position="6"/>
        <end position="25"/>
    </location>
</feature>
<dbReference type="NCBIfam" id="NF004501">
    <property type="entry name" value="PRK05846.1-5"/>
    <property type="match status" value="1"/>
</dbReference>
<feature type="domain" description="NADH:ubiquinone oxidoreductase chain 4 N-terminal" evidence="11">
    <location>
        <begin position="64"/>
        <end position="127"/>
    </location>
</feature>
<dbReference type="GO" id="GO:0012505">
    <property type="term" value="C:endomembrane system"/>
    <property type="evidence" value="ECO:0007669"/>
    <property type="project" value="UniProtKB-SubCell"/>
</dbReference>
<feature type="transmembrane region" description="Helical" evidence="9">
    <location>
        <begin position="115"/>
        <end position="131"/>
    </location>
</feature>
<feature type="transmembrane region" description="Helical" evidence="9">
    <location>
        <begin position="454"/>
        <end position="471"/>
    </location>
</feature>
<keyword evidence="6" id="KW-0520">NAD</keyword>
<keyword evidence="7 9" id="KW-0472">Membrane</keyword>
<feature type="transmembrane region" description="Helical" evidence="9">
    <location>
        <begin position="77"/>
        <end position="103"/>
    </location>
</feature>
<feature type="transmembrane region" description="Helical" evidence="9">
    <location>
        <begin position="37"/>
        <end position="57"/>
    </location>
</feature>
<keyword evidence="4" id="KW-1278">Translocase</keyword>
<dbReference type="PANTHER" id="PTHR43507">
    <property type="entry name" value="NADH-UBIQUINONE OXIDOREDUCTASE CHAIN 4"/>
    <property type="match status" value="1"/>
</dbReference>
<feature type="transmembrane region" description="Helical" evidence="9">
    <location>
        <begin position="303"/>
        <end position="322"/>
    </location>
</feature>
<dbReference type="PANTHER" id="PTHR43507:SF1">
    <property type="entry name" value="NADH-UBIQUINONE OXIDOREDUCTASE CHAIN 4"/>
    <property type="match status" value="1"/>
</dbReference>
<evidence type="ECO:0000256" key="1">
    <source>
        <dbReference type="ARBA" id="ARBA00004127"/>
    </source>
</evidence>
<dbReference type="GO" id="GO:0015990">
    <property type="term" value="P:electron transport coupled proton transport"/>
    <property type="evidence" value="ECO:0007669"/>
    <property type="project" value="TreeGrafter"/>
</dbReference>
<dbReference type="NCBIfam" id="TIGR01972">
    <property type="entry name" value="NDH_I_M"/>
    <property type="match status" value="1"/>
</dbReference>
<evidence type="ECO:0000259" key="11">
    <source>
        <dbReference type="Pfam" id="PF01059"/>
    </source>
</evidence>
<evidence type="ECO:0000259" key="10">
    <source>
        <dbReference type="Pfam" id="PF00361"/>
    </source>
</evidence>
<keyword evidence="3 8" id="KW-0812">Transmembrane</keyword>
<dbReference type="KEGG" id="pht:BLM14_10325"/>
<evidence type="ECO:0000313" key="12">
    <source>
        <dbReference type="EMBL" id="PIO46549.1"/>
    </source>
</evidence>
<dbReference type="GO" id="GO:0048039">
    <property type="term" value="F:ubiquinone binding"/>
    <property type="evidence" value="ECO:0007669"/>
    <property type="project" value="TreeGrafter"/>
</dbReference>
<dbReference type="Pfam" id="PF01059">
    <property type="entry name" value="Oxidored_q5_N"/>
    <property type="match status" value="1"/>
</dbReference>
<reference evidence="12 13" key="1">
    <citation type="journal article" date="2017" name="Int J Environ Stud">
        <title>Does the Miocene-Pliocene relict legume Oxytropis triphylla form nitrogen-fixing nodules with a combination of bacterial strains?</title>
        <authorList>
            <person name="Safronova V."/>
            <person name="Belimov A."/>
            <person name="Sazanova A."/>
            <person name="Kuznetsova I."/>
            <person name="Popova J."/>
            <person name="Andronov E."/>
            <person name="Verkhozina A."/>
            <person name="Tikhonovich I."/>
        </authorList>
    </citation>
    <scope>NUCLEOTIDE SEQUENCE [LARGE SCALE GENOMIC DNA]</scope>
    <source>
        <strain evidence="12 13">Tri-38</strain>
    </source>
</reference>
<dbReference type="GO" id="GO:0042773">
    <property type="term" value="P:ATP synthesis coupled electron transport"/>
    <property type="evidence" value="ECO:0007669"/>
    <property type="project" value="InterPro"/>
</dbReference>
<dbReference type="Pfam" id="PF00361">
    <property type="entry name" value="Proton_antipo_M"/>
    <property type="match status" value="1"/>
</dbReference>
<dbReference type="EMBL" id="MZMT01000003">
    <property type="protein sequence ID" value="PIO46549.1"/>
    <property type="molecule type" value="Genomic_DNA"/>
</dbReference>
<evidence type="ECO:0000256" key="4">
    <source>
        <dbReference type="ARBA" id="ARBA00022967"/>
    </source>
</evidence>
<feature type="transmembrane region" description="Helical" evidence="9">
    <location>
        <begin position="245"/>
        <end position="265"/>
    </location>
</feature>
<feature type="transmembrane region" description="Helical" evidence="9">
    <location>
        <begin position="277"/>
        <end position="296"/>
    </location>
</feature>
<dbReference type="OrthoDB" id="9768329at2"/>
<proteinExistence type="inferred from homology"/>
<dbReference type="RefSeq" id="WP_099999303.1">
    <property type="nucleotide sequence ID" value="NZ_CP017940.1"/>
</dbReference>
<evidence type="ECO:0000256" key="3">
    <source>
        <dbReference type="ARBA" id="ARBA00022692"/>
    </source>
</evidence>
<feature type="transmembrane region" description="Helical" evidence="9">
    <location>
        <begin position="137"/>
        <end position="157"/>
    </location>
</feature>
<feature type="domain" description="NADH:quinone oxidoreductase/Mrp antiporter transmembrane" evidence="10">
    <location>
        <begin position="133"/>
        <end position="416"/>
    </location>
</feature>
<evidence type="ECO:0000256" key="5">
    <source>
        <dbReference type="ARBA" id="ARBA00022989"/>
    </source>
</evidence>
<name>A0A2N9W481_9HYPH</name>
<comment type="caution">
    <text evidence="12">The sequence shown here is derived from an EMBL/GenBank/DDBJ whole genome shotgun (WGS) entry which is preliminary data.</text>
</comment>
<evidence type="ECO:0000256" key="2">
    <source>
        <dbReference type="ARBA" id="ARBA00009025"/>
    </source>
</evidence>
<dbReference type="NCBIfam" id="NF004499">
    <property type="entry name" value="PRK05846.1-3"/>
    <property type="match status" value="1"/>
</dbReference>
<dbReference type="InterPro" id="IPR010227">
    <property type="entry name" value="NADH_Q_OxRdtase_chainM/4"/>
</dbReference>
<feature type="transmembrane region" description="Helical" evidence="9">
    <location>
        <begin position="169"/>
        <end position="191"/>
    </location>
</feature>
<dbReference type="GO" id="GO:0008137">
    <property type="term" value="F:NADH dehydrogenase (ubiquinone) activity"/>
    <property type="evidence" value="ECO:0007669"/>
    <property type="project" value="InterPro"/>
</dbReference>
<dbReference type="InterPro" id="IPR001750">
    <property type="entry name" value="ND/Mrp_TM"/>
</dbReference>
<evidence type="ECO:0000313" key="13">
    <source>
        <dbReference type="Proteomes" id="UP000232163"/>
    </source>
</evidence>
<organism evidence="12 13">
    <name type="scientific">Phyllobacterium zundukense</name>
    <dbReference type="NCBI Taxonomy" id="1867719"/>
    <lineage>
        <taxon>Bacteria</taxon>
        <taxon>Pseudomonadati</taxon>
        <taxon>Pseudomonadota</taxon>
        <taxon>Alphaproteobacteria</taxon>
        <taxon>Hyphomicrobiales</taxon>
        <taxon>Phyllobacteriaceae</taxon>
        <taxon>Phyllobacterium</taxon>
    </lineage>
</organism>
<evidence type="ECO:0000256" key="8">
    <source>
        <dbReference type="RuleBase" id="RU000320"/>
    </source>
</evidence>